<gene>
    <name evidence="1" type="primary">WBGene00090504</name>
</gene>
<dbReference type="EnsemblMetazoa" id="PPA00950.1">
    <property type="protein sequence ID" value="PPA00950.1"/>
    <property type="gene ID" value="WBGene00090504"/>
</dbReference>
<evidence type="ECO:0000313" key="1">
    <source>
        <dbReference type="EnsemblMetazoa" id="PPA00950.1"/>
    </source>
</evidence>
<organism evidence="1 2">
    <name type="scientific">Pristionchus pacificus</name>
    <name type="common">Parasitic nematode worm</name>
    <dbReference type="NCBI Taxonomy" id="54126"/>
    <lineage>
        <taxon>Eukaryota</taxon>
        <taxon>Metazoa</taxon>
        <taxon>Ecdysozoa</taxon>
        <taxon>Nematoda</taxon>
        <taxon>Chromadorea</taxon>
        <taxon>Rhabditida</taxon>
        <taxon>Rhabditina</taxon>
        <taxon>Diplogasteromorpha</taxon>
        <taxon>Diplogasteroidea</taxon>
        <taxon>Neodiplogasteridae</taxon>
        <taxon>Pristionchus</taxon>
    </lineage>
</organism>
<dbReference type="Proteomes" id="UP000005239">
    <property type="component" value="Unassembled WGS sequence"/>
</dbReference>
<reference evidence="1" key="2">
    <citation type="submission" date="2022-06" db="UniProtKB">
        <authorList>
            <consortium name="EnsemblMetazoa"/>
        </authorList>
    </citation>
    <scope>IDENTIFICATION</scope>
    <source>
        <strain evidence="1">PS312</strain>
    </source>
</reference>
<proteinExistence type="predicted"/>
<evidence type="ECO:0000313" key="2">
    <source>
        <dbReference type="Proteomes" id="UP000005239"/>
    </source>
</evidence>
<keyword evidence="2" id="KW-1185">Reference proteome</keyword>
<dbReference type="AlphaFoldDB" id="A0A2A6BPE3"/>
<reference evidence="2" key="1">
    <citation type="journal article" date="2008" name="Nat. Genet.">
        <title>The Pristionchus pacificus genome provides a unique perspective on nematode lifestyle and parasitism.</title>
        <authorList>
            <person name="Dieterich C."/>
            <person name="Clifton S.W."/>
            <person name="Schuster L.N."/>
            <person name="Chinwalla A."/>
            <person name="Delehaunty K."/>
            <person name="Dinkelacker I."/>
            <person name="Fulton L."/>
            <person name="Fulton R."/>
            <person name="Godfrey J."/>
            <person name="Minx P."/>
            <person name="Mitreva M."/>
            <person name="Roeseler W."/>
            <person name="Tian H."/>
            <person name="Witte H."/>
            <person name="Yang S.P."/>
            <person name="Wilson R.K."/>
            <person name="Sommer R.J."/>
        </authorList>
    </citation>
    <scope>NUCLEOTIDE SEQUENCE [LARGE SCALE GENOMIC DNA]</scope>
    <source>
        <strain evidence="2">PS312</strain>
    </source>
</reference>
<sequence length="452" mass="52257">MNRFLKSTSSTIDTKTRIELVTSRVKRNLFTSARTAPTVKSRLSKQEREKKEIEMRAEKIVLEKYADLSSARTVMNKNAVDLLAAKRKPKTKFKKLKKLALILGQHVMKKKAMEMISIVNVEKQKFIRAEEKRAQRAEMEIFSANIAGSLRHPERMQERGTQNKEMAVNNIIGPSLLRKDVADGYQDIKKLRRGLVSRTTNTAIQDIATLFTIMHPLLTEEVSDIEQRISWIAIKLRGNSEDFYERFLLAEIDKLQKEKTKLIKKSVVEQIAEKYPDLGVARAVKSATEERNLFWHNDDNKFKRVESLRVLVGLQTMRKKASDMVKSAHKERKRLEKEAGLEDEKSSNELKGKSKKDGCEKRNIVYTLTKMNSSLFSDSEEISAIQLQVDWMEYIAKELSGHNFVPELMLLEKRKMEKYPDLALARALRHNKERRLAGMIRGSDSIRLHLRD</sequence>
<protein>
    <submittedName>
        <fullName evidence="1">Uncharacterized protein</fullName>
    </submittedName>
</protein>
<accession>A0A8R1U442</accession>
<name>A0A2A6BPE3_PRIPA</name>
<accession>A0A2A6BPE3</accession>